<keyword evidence="3" id="KW-1185">Reference proteome</keyword>
<reference evidence="2 3" key="1">
    <citation type="submission" date="2014-06" db="EMBL/GenBank/DDBJ databases">
        <title>Evolutionary Origins and Diversification of the Mycorrhizal Mutualists.</title>
        <authorList>
            <consortium name="DOE Joint Genome Institute"/>
            <consortium name="Mycorrhizal Genomics Consortium"/>
            <person name="Kohler A."/>
            <person name="Kuo A."/>
            <person name="Nagy L.G."/>
            <person name="Floudas D."/>
            <person name="Copeland A."/>
            <person name="Barry K.W."/>
            <person name="Cichocki N."/>
            <person name="Veneault-Fourrey C."/>
            <person name="LaButti K."/>
            <person name="Lindquist E.A."/>
            <person name="Lipzen A."/>
            <person name="Lundell T."/>
            <person name="Morin E."/>
            <person name="Murat C."/>
            <person name="Riley R."/>
            <person name="Ohm R."/>
            <person name="Sun H."/>
            <person name="Tunlid A."/>
            <person name="Henrissat B."/>
            <person name="Grigoriev I.V."/>
            <person name="Hibbett D.S."/>
            <person name="Martin F."/>
        </authorList>
    </citation>
    <scope>NUCLEOTIDE SEQUENCE [LARGE SCALE GENOMIC DNA]</scope>
    <source>
        <strain evidence="2 3">SS14</strain>
    </source>
</reference>
<evidence type="ECO:0000313" key="2">
    <source>
        <dbReference type="EMBL" id="KIJ25077.1"/>
    </source>
</evidence>
<name>A0A0C9U7L3_SPHS4</name>
<dbReference type="HOGENOM" id="CLU_097274_0_0_1"/>
<organism evidence="2 3">
    <name type="scientific">Sphaerobolus stellatus (strain SS14)</name>
    <dbReference type="NCBI Taxonomy" id="990650"/>
    <lineage>
        <taxon>Eukaryota</taxon>
        <taxon>Fungi</taxon>
        <taxon>Dikarya</taxon>
        <taxon>Basidiomycota</taxon>
        <taxon>Agaricomycotina</taxon>
        <taxon>Agaricomycetes</taxon>
        <taxon>Phallomycetidae</taxon>
        <taxon>Geastrales</taxon>
        <taxon>Sphaerobolaceae</taxon>
        <taxon>Sphaerobolus</taxon>
    </lineage>
</organism>
<proteinExistence type="predicted"/>
<accession>A0A0C9U7L3</accession>
<gene>
    <name evidence="2" type="ORF">M422DRAFT_273998</name>
</gene>
<protein>
    <submittedName>
        <fullName evidence="2">Uncharacterized protein</fullName>
    </submittedName>
</protein>
<feature type="region of interest" description="Disordered" evidence="1">
    <location>
        <begin position="1"/>
        <end position="30"/>
    </location>
</feature>
<sequence>MSTTSKEASTPPPSSGTRNRKDATIKEDSQKGRIKDIRTAKAFLEGLSVIIIGEKVTIQTLILALQHLAQSTGAKQTLQDGMKAVALLLAVANDTEGTDELARKVAERIKSSNGQGQNTLEGTSEVVLEIRKATQEMKDERKKTFQGLAMVLGALEKTPTYAEVTAANRAATAPKLTPSRPLEPPDMT</sequence>
<evidence type="ECO:0000256" key="1">
    <source>
        <dbReference type="SAM" id="MobiDB-lite"/>
    </source>
</evidence>
<dbReference type="EMBL" id="KN837435">
    <property type="protein sequence ID" value="KIJ25077.1"/>
    <property type="molecule type" value="Genomic_DNA"/>
</dbReference>
<dbReference type="Proteomes" id="UP000054279">
    <property type="component" value="Unassembled WGS sequence"/>
</dbReference>
<dbReference type="AlphaFoldDB" id="A0A0C9U7L3"/>
<feature type="compositionally biased region" description="Basic and acidic residues" evidence="1">
    <location>
        <begin position="19"/>
        <end position="30"/>
    </location>
</feature>
<evidence type="ECO:0000313" key="3">
    <source>
        <dbReference type="Proteomes" id="UP000054279"/>
    </source>
</evidence>